<dbReference type="AlphaFoldDB" id="A0A5N6QK07"/>
<dbReference type="Proteomes" id="UP000327013">
    <property type="component" value="Chromosome 1"/>
</dbReference>
<feature type="transmembrane region" description="Helical" evidence="10">
    <location>
        <begin position="467"/>
        <end position="488"/>
    </location>
</feature>
<comment type="subcellular location">
    <subcellularLocation>
        <location evidence="1">Membrane</location>
        <topology evidence="1">Multi-pass membrane protein</topology>
    </subcellularLocation>
    <subcellularLocation>
        <location evidence="2">Plastid</location>
        <location evidence="2">Chloroplast</location>
    </subcellularLocation>
</comment>
<keyword evidence="7 10" id="KW-1133">Transmembrane helix</keyword>
<dbReference type="GO" id="GO:0042170">
    <property type="term" value="C:plastid membrane"/>
    <property type="evidence" value="ECO:0007669"/>
    <property type="project" value="UniProtKB-ARBA"/>
</dbReference>
<feature type="transmembrane region" description="Helical" evidence="10">
    <location>
        <begin position="557"/>
        <end position="581"/>
    </location>
</feature>
<keyword evidence="13" id="KW-1185">Reference proteome</keyword>
<dbReference type="Pfam" id="PF07690">
    <property type="entry name" value="MFS_1"/>
    <property type="match status" value="1"/>
</dbReference>
<reference evidence="12 13" key="1">
    <citation type="submission" date="2019-06" db="EMBL/GenBank/DDBJ databases">
        <title>A chromosomal-level reference genome of Carpinus fangiana (Coryloideae, Betulaceae).</title>
        <authorList>
            <person name="Yang X."/>
            <person name="Wang Z."/>
            <person name="Zhang L."/>
            <person name="Hao G."/>
            <person name="Liu J."/>
            <person name="Yang Y."/>
        </authorList>
    </citation>
    <scope>NUCLEOTIDE SEQUENCE [LARGE SCALE GENOMIC DNA]</scope>
    <source>
        <strain evidence="12">Cfa_2016G</strain>
        <tissue evidence="12">Leaf</tissue>
    </source>
</reference>
<dbReference type="SUPFAM" id="SSF103473">
    <property type="entry name" value="MFS general substrate transporter"/>
    <property type="match status" value="1"/>
</dbReference>
<dbReference type="Gene3D" id="1.20.1250.20">
    <property type="entry name" value="MFS general substrate transporter like domains"/>
    <property type="match status" value="2"/>
</dbReference>
<dbReference type="InterPro" id="IPR036259">
    <property type="entry name" value="MFS_trans_sf"/>
</dbReference>
<keyword evidence="5 10" id="KW-0812">Transmembrane</keyword>
<feature type="transmembrane region" description="Helical" evidence="10">
    <location>
        <begin position="588"/>
        <end position="607"/>
    </location>
</feature>
<dbReference type="PROSITE" id="PS50850">
    <property type="entry name" value="MFS"/>
    <property type="match status" value="1"/>
</dbReference>
<dbReference type="CDD" id="cd17380">
    <property type="entry name" value="MFS_SLC17A9_like"/>
    <property type="match status" value="1"/>
</dbReference>
<dbReference type="EMBL" id="CM017321">
    <property type="protein sequence ID" value="KAE7999485.1"/>
    <property type="molecule type" value="Genomic_DNA"/>
</dbReference>
<dbReference type="InterPro" id="IPR044777">
    <property type="entry name" value="SLC17A9-like"/>
</dbReference>
<evidence type="ECO:0000256" key="6">
    <source>
        <dbReference type="ARBA" id="ARBA00022946"/>
    </source>
</evidence>
<evidence type="ECO:0000256" key="7">
    <source>
        <dbReference type="ARBA" id="ARBA00022989"/>
    </source>
</evidence>
<feature type="transmembrane region" description="Helical" evidence="10">
    <location>
        <begin position="246"/>
        <end position="266"/>
    </location>
</feature>
<dbReference type="PANTHER" id="PTHR11662:SF451">
    <property type="entry name" value="MAJOR FACILITATOR SUPERFAMILY (MFS) PROFILE DOMAIN-CONTAINING PROTEIN"/>
    <property type="match status" value="1"/>
</dbReference>
<keyword evidence="3" id="KW-0150">Chloroplast</keyword>
<feature type="transmembrane region" description="Helical" evidence="10">
    <location>
        <begin position="334"/>
        <end position="356"/>
    </location>
</feature>
<dbReference type="InterPro" id="IPR011701">
    <property type="entry name" value="MFS"/>
</dbReference>
<dbReference type="InterPro" id="IPR020846">
    <property type="entry name" value="MFS_dom"/>
</dbReference>
<feature type="domain" description="Major facilitator superfamily (MFS) profile" evidence="11">
    <location>
        <begin position="208"/>
        <end position="612"/>
    </location>
</feature>
<evidence type="ECO:0000256" key="3">
    <source>
        <dbReference type="ARBA" id="ARBA00022528"/>
    </source>
</evidence>
<evidence type="ECO:0000259" key="11">
    <source>
        <dbReference type="PROSITE" id="PS50850"/>
    </source>
</evidence>
<gene>
    <name evidence="12" type="ORF">FH972_003909</name>
</gene>
<proteinExistence type="inferred from homology"/>
<evidence type="ECO:0000256" key="9">
    <source>
        <dbReference type="ARBA" id="ARBA00024362"/>
    </source>
</evidence>
<evidence type="ECO:0000313" key="13">
    <source>
        <dbReference type="Proteomes" id="UP000327013"/>
    </source>
</evidence>
<evidence type="ECO:0000256" key="5">
    <source>
        <dbReference type="ARBA" id="ARBA00022692"/>
    </source>
</evidence>
<feature type="transmembrane region" description="Helical" evidence="10">
    <location>
        <begin position="273"/>
        <end position="293"/>
    </location>
</feature>
<keyword evidence="6" id="KW-0809">Transit peptide</keyword>
<dbReference type="GO" id="GO:0009507">
    <property type="term" value="C:chloroplast"/>
    <property type="evidence" value="ECO:0007669"/>
    <property type="project" value="UniProtKB-SubCell"/>
</dbReference>
<sequence length="615" mass="67227">MAIGGLISNRNFGSAIGSGKLCQREHAISHQKGEHPGVSIAIPPHGPGNMFYKHLGNLGADVALSRGLYGPFLHACAPSGGKIPKPIGTLHDDRKHPHPVPLQTIYGIKPRQGICRRCQSYLSSDSVQSSQFQPRWLSTFSVKTRQCQNSEHVKPNRTCAHYKADEYDITEANVDSLASAEGSTETVLVEGNVLEVSPWWELPKRWVIVLLCFSAFLLCNMDRVNMSIAILPMSKEFNWNSATVGLIQSSFFWGYLLTQIVGGIWADKVGGKLVLGFGVIWWSVATVLTPIAAKIGLPFLLVMRAFMGIGEGVAMPAMNNILSKWIPVSERSRALALVYSGMYLGSVAGLAVSPALIQNFGWPSVFYSFGSLGSIWFAFWLRKAYSSPKEDPEVSSEEIRLILGGSKPKEPVKIIPWKLILSKAPVWALIISHFCHNWGTFILLTWMPTYYNQVLKFNLTESGLFCVLPWLTMAVFANIGGWIADTLVSRGLSITAVRKIMQSIGFLGPAFFLTQLSHVKTPALAVLCMACSQGCDAFSQSGLYSNHQDIGPRYSGVLLGLSNTAGVLAGVFGTAATGYILQRGSWDDVFKVAVGLYIIGTLVWNLFSTGEKILE</sequence>
<evidence type="ECO:0000313" key="12">
    <source>
        <dbReference type="EMBL" id="KAE7999485.1"/>
    </source>
</evidence>
<comment type="similarity">
    <text evidence="9">Belongs to the major facilitator superfamily. Sodium/anion cotransporter (TC 2.A.1.14) family.</text>
</comment>
<accession>A0A5N6QK07</accession>
<feature type="transmembrane region" description="Helical" evidence="10">
    <location>
        <begin position="299"/>
        <end position="322"/>
    </location>
</feature>
<evidence type="ECO:0000256" key="10">
    <source>
        <dbReference type="SAM" id="Phobius"/>
    </source>
</evidence>
<dbReference type="FunFam" id="1.20.1250.20:FF:000058">
    <property type="entry name" value="ascorbate transporter, chloroplastic isoform X1"/>
    <property type="match status" value="1"/>
</dbReference>
<keyword evidence="8 10" id="KW-0472">Membrane</keyword>
<keyword evidence="4" id="KW-0934">Plastid</keyword>
<evidence type="ECO:0000256" key="8">
    <source>
        <dbReference type="ARBA" id="ARBA00023136"/>
    </source>
</evidence>
<organism evidence="12 13">
    <name type="scientific">Carpinus fangiana</name>
    <dbReference type="NCBI Taxonomy" id="176857"/>
    <lineage>
        <taxon>Eukaryota</taxon>
        <taxon>Viridiplantae</taxon>
        <taxon>Streptophyta</taxon>
        <taxon>Embryophyta</taxon>
        <taxon>Tracheophyta</taxon>
        <taxon>Spermatophyta</taxon>
        <taxon>Magnoliopsida</taxon>
        <taxon>eudicotyledons</taxon>
        <taxon>Gunneridae</taxon>
        <taxon>Pentapetalae</taxon>
        <taxon>rosids</taxon>
        <taxon>fabids</taxon>
        <taxon>Fagales</taxon>
        <taxon>Betulaceae</taxon>
        <taxon>Carpinus</taxon>
    </lineage>
</organism>
<feature type="transmembrane region" description="Helical" evidence="10">
    <location>
        <begin position="362"/>
        <end position="381"/>
    </location>
</feature>
<feature type="transmembrane region" description="Helical" evidence="10">
    <location>
        <begin position="426"/>
        <end position="447"/>
    </location>
</feature>
<dbReference type="GO" id="GO:0005315">
    <property type="term" value="F:phosphate transmembrane transporter activity"/>
    <property type="evidence" value="ECO:0007669"/>
    <property type="project" value="UniProtKB-ARBA"/>
</dbReference>
<dbReference type="InterPro" id="IPR050382">
    <property type="entry name" value="MFS_Na/Anion_cotransporter"/>
</dbReference>
<protein>
    <recommendedName>
        <fullName evidence="11">Major facilitator superfamily (MFS) profile domain-containing protein</fullName>
    </recommendedName>
</protein>
<name>A0A5N6QK07_9ROSI</name>
<dbReference type="PANTHER" id="PTHR11662">
    <property type="entry name" value="SOLUTE CARRIER FAMILY 17"/>
    <property type="match status" value="1"/>
</dbReference>
<evidence type="ECO:0000256" key="4">
    <source>
        <dbReference type="ARBA" id="ARBA00022640"/>
    </source>
</evidence>
<evidence type="ECO:0000256" key="1">
    <source>
        <dbReference type="ARBA" id="ARBA00004141"/>
    </source>
</evidence>
<dbReference type="FunFam" id="1.20.1250.20:FF:000086">
    <property type="entry name" value="ascorbate transporter, chloroplastic isoform X2"/>
    <property type="match status" value="1"/>
</dbReference>
<evidence type="ECO:0000256" key="2">
    <source>
        <dbReference type="ARBA" id="ARBA00004229"/>
    </source>
</evidence>
<dbReference type="OrthoDB" id="2250022at2759"/>
<feature type="transmembrane region" description="Helical" evidence="10">
    <location>
        <begin position="206"/>
        <end position="226"/>
    </location>
</feature>